<reference evidence="3 4" key="1">
    <citation type="submission" date="2021-12" db="EMBL/GenBank/DDBJ databases">
        <title>A phylogenomic analysis of Limosilactobacillus reuteri reveals ancient and stable evolutionary relationships with rodents and birds and zoonotic transmission to humans.</title>
        <authorList>
            <person name="Li F."/>
            <person name="Li X."/>
            <person name="Cheng C."/>
            <person name="Tollenaar S."/>
            <person name="Zhang J.S."/>
            <person name="Simpson D."/>
            <person name="Tasseva G."/>
            <person name="Perez-Munoz M.E."/>
            <person name="Frese S."/>
            <person name="Gaenzle M.G."/>
            <person name="Walter J."/>
            <person name="Zheng J."/>
        </authorList>
    </citation>
    <scope>NUCLEOTIDE SEQUENCE [LARGE SCALE GENOMIC DNA]</scope>
    <source>
        <strain evidence="3 4">BG-MG3-B</strain>
    </source>
</reference>
<organism evidence="3 4">
    <name type="scientific">Limosilactobacillus agrestis</name>
    <dbReference type="NCBI Taxonomy" id="2759748"/>
    <lineage>
        <taxon>Bacteria</taxon>
        <taxon>Bacillati</taxon>
        <taxon>Bacillota</taxon>
        <taxon>Bacilli</taxon>
        <taxon>Lactobacillales</taxon>
        <taxon>Lactobacillaceae</taxon>
        <taxon>Limosilactobacillus</taxon>
    </lineage>
</organism>
<dbReference type="InterPro" id="IPR002631">
    <property type="entry name" value="Plasmid_rep_OBD"/>
</dbReference>
<dbReference type="SUPFAM" id="SSF52540">
    <property type="entry name" value="P-loop containing nucleoside triphosphate hydrolases"/>
    <property type="match status" value="1"/>
</dbReference>
<evidence type="ECO:0000259" key="2">
    <source>
        <dbReference type="Pfam" id="PF01719"/>
    </source>
</evidence>
<dbReference type="Pfam" id="PF00910">
    <property type="entry name" value="RNA_helicase"/>
    <property type="match status" value="1"/>
</dbReference>
<feature type="domain" description="Plasmid replication protein origin binding" evidence="2">
    <location>
        <begin position="39"/>
        <end position="137"/>
    </location>
</feature>
<evidence type="ECO:0008006" key="5">
    <source>
        <dbReference type="Google" id="ProtNLM"/>
    </source>
</evidence>
<dbReference type="InterPro" id="IPR027417">
    <property type="entry name" value="P-loop_NTPase"/>
</dbReference>
<dbReference type="InterPro" id="IPR000605">
    <property type="entry name" value="Helicase_SF3_ssDNA/RNA_vir"/>
</dbReference>
<feature type="domain" description="Helicase superfamily 3 single-stranded DNA/RNA virus" evidence="1">
    <location>
        <begin position="217"/>
        <end position="307"/>
    </location>
</feature>
<dbReference type="Pfam" id="PF01719">
    <property type="entry name" value="Rep_OBD"/>
    <property type="match status" value="1"/>
</dbReference>
<dbReference type="RefSeq" id="WP_182600464.1">
    <property type="nucleotide sequence ID" value="NZ_JACIVF010000055.1"/>
</dbReference>
<dbReference type="EMBL" id="JAJPDE010000056">
    <property type="protein sequence ID" value="MCD7130362.1"/>
    <property type="molecule type" value="Genomic_DNA"/>
</dbReference>
<proteinExistence type="predicted"/>
<comment type="caution">
    <text evidence="3">The sequence shown here is derived from an EMBL/GenBank/DDBJ whole genome shotgun (WGS) entry which is preliminary data.</text>
</comment>
<keyword evidence="4" id="KW-1185">Reference proteome</keyword>
<evidence type="ECO:0000259" key="1">
    <source>
        <dbReference type="Pfam" id="PF00910"/>
    </source>
</evidence>
<name>A0ABS8R7K5_9LACO</name>
<evidence type="ECO:0000313" key="3">
    <source>
        <dbReference type="EMBL" id="MCD7130362.1"/>
    </source>
</evidence>
<accession>A0ABS8R7K5</accession>
<sequence>MGEAKKTPRSAVMMFVQQEEYFEDKNNPLEYLRRCCKTLEKEHDLYQWAIIKHDRDVDIEGNMVKPHFHIGLVFNKRVSVSVAAKAFHTTSEHFAIFTKRGTSTKMAAINVMLYLCHRTKNSAKKYQYDLNTVTANFNYVRYVENVQSNYDGFQLLDQVSGGLLSYEKAKDIFRAKGAKIFLQFSKKLDDIKDDLDEQNYKDWVRTKKQAGKPLKTVWLSGPSGLGKTRYAVDFARVNALSCFVTSGWRDPFENYNGQKVLILDEIRPHSVNYQDLLQLLDPYNFEKMLSARYHNVLFKSDVIIVTSVYSPLDFYQELNVSDKKIDTFDQLNRRLGSISFFTDSEVQEIQYLRKTTSSEWRYKKLSSFQNKYRHKSKKQLQRFSLHDLNKYAEQLNKQGGD</sequence>
<dbReference type="Proteomes" id="UP001199710">
    <property type="component" value="Unassembled WGS sequence"/>
</dbReference>
<gene>
    <name evidence="3" type="ORF">LTY36_04060</name>
</gene>
<dbReference type="Gene3D" id="3.40.1310.30">
    <property type="match status" value="1"/>
</dbReference>
<protein>
    <recommendedName>
        <fullName evidence="5">Replication protein</fullName>
    </recommendedName>
</protein>
<evidence type="ECO:0000313" key="4">
    <source>
        <dbReference type="Proteomes" id="UP001199710"/>
    </source>
</evidence>